<dbReference type="EMBL" id="JAVDBT010000008">
    <property type="protein sequence ID" value="MDQ2066781.1"/>
    <property type="molecule type" value="Genomic_DNA"/>
</dbReference>
<evidence type="ECO:0000313" key="2">
    <source>
        <dbReference type="Proteomes" id="UP001239680"/>
    </source>
</evidence>
<evidence type="ECO:0000313" key="1">
    <source>
        <dbReference type="EMBL" id="MDQ2066781.1"/>
    </source>
</evidence>
<organism evidence="1 2">
    <name type="scientific">Pseudogemmobacter lacusdianii</name>
    <dbReference type="NCBI Taxonomy" id="3069608"/>
    <lineage>
        <taxon>Bacteria</taxon>
        <taxon>Pseudomonadati</taxon>
        <taxon>Pseudomonadota</taxon>
        <taxon>Alphaproteobacteria</taxon>
        <taxon>Rhodobacterales</taxon>
        <taxon>Paracoccaceae</taxon>
        <taxon>Pseudogemmobacter</taxon>
    </lineage>
</organism>
<keyword evidence="2" id="KW-1185">Reference proteome</keyword>
<name>A0ABU0VYG1_9RHOB</name>
<gene>
    <name evidence="1" type="ORF">Q9295_10365</name>
</gene>
<proteinExistence type="predicted"/>
<comment type="caution">
    <text evidence="1">The sequence shown here is derived from an EMBL/GenBank/DDBJ whole genome shotgun (WGS) entry which is preliminary data.</text>
</comment>
<dbReference type="RefSeq" id="WP_306680492.1">
    <property type="nucleotide sequence ID" value="NZ_JAVDBT010000008.1"/>
</dbReference>
<accession>A0ABU0VYG1</accession>
<protein>
    <submittedName>
        <fullName evidence="1">Uncharacterized protein</fullName>
    </submittedName>
</protein>
<reference evidence="1 2" key="1">
    <citation type="submission" date="2023-08" db="EMBL/GenBank/DDBJ databases">
        <title>Characterization of two Paracoccaceae strains isolated from Phycosphere and proposal of Xinfangfangia lacusdiani sp. nov.</title>
        <authorList>
            <person name="Deng Y."/>
            <person name="Zhang Y.Q."/>
        </authorList>
    </citation>
    <scope>NUCLEOTIDE SEQUENCE [LARGE SCALE GENOMIC DNA]</scope>
    <source>
        <strain evidence="1 2">CPCC 101601</strain>
    </source>
</reference>
<sequence>MQGVRAEAPVATLTKAAVAPVQGAAQAPAAAARPVMDHGFVIEAAKARAVAAQRAYEMASLVAGLNPLSNPVL</sequence>
<dbReference type="Proteomes" id="UP001239680">
    <property type="component" value="Unassembled WGS sequence"/>
</dbReference>